<comment type="similarity">
    <text evidence="2">Belongs to the SELO family.</text>
</comment>
<proteinExistence type="inferred from homology"/>
<evidence type="ECO:0000256" key="3">
    <source>
        <dbReference type="ARBA" id="ARBA00022679"/>
    </source>
</evidence>
<sequence length="671" mass="71170">MDGGLIRRGRTIRPLLLAAISSSIAGVGCVRSRSRALMSSASAAAGAAATQLDSPALRSLRFDNAALRKLRVSPEFHGPPRQISGAHFVRALPTPLDSPRLVAKSRDALSLVGLGALSDEELARVLSGNELLPGSEPACHCYCGHQFGAFAGQLGDGAAMYLGEVMSEHGRWELQLKGAGLTPFSRAADGRKVLRSSIREFLASEAMAALGVPTTRAAACVTSSSTVPRDVLYNGNAREEQCAVVSRVSRTFLRFGSFEICRPRDAQTGRAGPSAGAADARALVSELIDFVCELDGEQGGDLARAGASGSTERARALLECTAGRTAALLARWQAVGFTHGVLNTDNMAVLGETIDYGPFGFMGHFCKDYTPNSSDNGHRYSYEAQPRAAEWNVAKFAETLRLARVIDAADADMVAQGFWPAYERELLHAFRAKLALTSRGADDADRALLDQLLHALDESGADMCAAFLALGALPRAVHAASSADVELGGVLGRLEQASTSLRAAAKLARPAMPPAALRQIIALSTTDPARLAMFGIDDEVVRAAKQQLAKLDAIAALGSDVQKRARDRDAWEAWLRAYAARLHTEADGDTADGASLAEREARMAASNPAFVLREHLLQAAIARAECGDFAHVRQLLDRAQTPFLPGPIDEAGWSALVAELPTEDALDIVLS</sequence>
<name>A0A8J5XT76_DIALT</name>
<evidence type="ECO:0000256" key="6">
    <source>
        <dbReference type="ARBA" id="ARBA00022741"/>
    </source>
</evidence>
<keyword evidence="6" id="KW-0547">Nucleotide-binding</keyword>
<dbReference type="Proteomes" id="UP000751190">
    <property type="component" value="Unassembled WGS sequence"/>
</dbReference>
<dbReference type="PROSITE" id="PS51257">
    <property type="entry name" value="PROKAR_LIPOPROTEIN"/>
    <property type="match status" value="1"/>
</dbReference>
<gene>
    <name evidence="10" type="ORF">KFE25_007109</name>
</gene>
<keyword evidence="8" id="KW-0460">Magnesium</keyword>
<protein>
    <recommendedName>
        <fullName evidence="9">Selenoprotein O</fullName>
    </recommendedName>
</protein>
<dbReference type="EMBL" id="JAGTXO010000005">
    <property type="protein sequence ID" value="KAG8468057.1"/>
    <property type="molecule type" value="Genomic_DNA"/>
</dbReference>
<evidence type="ECO:0000313" key="10">
    <source>
        <dbReference type="EMBL" id="KAG8468057.1"/>
    </source>
</evidence>
<dbReference type="GO" id="GO:0046872">
    <property type="term" value="F:metal ion binding"/>
    <property type="evidence" value="ECO:0007669"/>
    <property type="project" value="UniProtKB-KW"/>
</dbReference>
<evidence type="ECO:0000313" key="11">
    <source>
        <dbReference type="Proteomes" id="UP000751190"/>
    </source>
</evidence>
<keyword evidence="11" id="KW-1185">Reference proteome</keyword>
<reference evidence="10" key="1">
    <citation type="submission" date="2021-05" db="EMBL/GenBank/DDBJ databases">
        <title>The genome of the haptophyte Pavlova lutheri (Diacronema luteri, Pavlovales) - a model for lipid biosynthesis in eukaryotic algae.</title>
        <authorList>
            <person name="Hulatt C.J."/>
            <person name="Posewitz M.C."/>
        </authorList>
    </citation>
    <scope>NUCLEOTIDE SEQUENCE</scope>
    <source>
        <strain evidence="10">NIVA-4/92</strain>
    </source>
</reference>
<dbReference type="GO" id="GO:0016779">
    <property type="term" value="F:nucleotidyltransferase activity"/>
    <property type="evidence" value="ECO:0007669"/>
    <property type="project" value="UniProtKB-KW"/>
</dbReference>
<dbReference type="AlphaFoldDB" id="A0A8J5XT76"/>
<dbReference type="OrthoDB" id="10254721at2759"/>
<accession>A0A8J5XT76</accession>
<dbReference type="OMA" id="LCVTXSS"/>
<evidence type="ECO:0000256" key="7">
    <source>
        <dbReference type="ARBA" id="ARBA00022840"/>
    </source>
</evidence>
<organism evidence="10 11">
    <name type="scientific">Diacronema lutheri</name>
    <name type="common">Unicellular marine alga</name>
    <name type="synonym">Monochrysis lutheri</name>
    <dbReference type="NCBI Taxonomy" id="2081491"/>
    <lineage>
        <taxon>Eukaryota</taxon>
        <taxon>Haptista</taxon>
        <taxon>Haptophyta</taxon>
        <taxon>Pavlovophyceae</taxon>
        <taxon>Pavlovales</taxon>
        <taxon>Pavlovaceae</taxon>
        <taxon>Diacronema</taxon>
    </lineage>
</organism>
<evidence type="ECO:0000256" key="8">
    <source>
        <dbReference type="ARBA" id="ARBA00022842"/>
    </source>
</evidence>
<keyword evidence="3" id="KW-0808">Transferase</keyword>
<keyword evidence="5" id="KW-0479">Metal-binding</keyword>
<keyword evidence="4" id="KW-0548">Nucleotidyltransferase</keyword>
<evidence type="ECO:0000256" key="2">
    <source>
        <dbReference type="ARBA" id="ARBA00009747"/>
    </source>
</evidence>
<comment type="caution">
    <text evidence="10">The sequence shown here is derived from an EMBL/GenBank/DDBJ whole genome shotgun (WGS) entry which is preliminary data.</text>
</comment>
<dbReference type="GO" id="GO:0005524">
    <property type="term" value="F:ATP binding"/>
    <property type="evidence" value="ECO:0007669"/>
    <property type="project" value="UniProtKB-KW"/>
</dbReference>
<dbReference type="InterPro" id="IPR003846">
    <property type="entry name" value="SelO"/>
</dbReference>
<keyword evidence="7" id="KW-0067">ATP-binding</keyword>
<evidence type="ECO:0000256" key="4">
    <source>
        <dbReference type="ARBA" id="ARBA00022695"/>
    </source>
</evidence>
<evidence type="ECO:0000256" key="1">
    <source>
        <dbReference type="ARBA" id="ARBA00001946"/>
    </source>
</evidence>
<evidence type="ECO:0000256" key="9">
    <source>
        <dbReference type="ARBA" id="ARBA00031547"/>
    </source>
</evidence>
<dbReference type="HAMAP" id="MF_00692">
    <property type="entry name" value="SelO"/>
    <property type="match status" value="1"/>
</dbReference>
<evidence type="ECO:0000256" key="5">
    <source>
        <dbReference type="ARBA" id="ARBA00022723"/>
    </source>
</evidence>
<comment type="cofactor">
    <cofactor evidence="1">
        <name>Mg(2+)</name>
        <dbReference type="ChEBI" id="CHEBI:18420"/>
    </cofactor>
</comment>
<dbReference type="Pfam" id="PF02696">
    <property type="entry name" value="SelO"/>
    <property type="match status" value="1"/>
</dbReference>
<dbReference type="PANTHER" id="PTHR12153">
    <property type="entry name" value="SELENOPROTEIN O"/>
    <property type="match status" value="1"/>
</dbReference>
<dbReference type="PANTHER" id="PTHR12153:SF15">
    <property type="entry name" value="PROTEIN ADENYLYLTRANSFERASE SELO, MITOCHONDRIAL"/>
    <property type="match status" value="1"/>
</dbReference>